<proteinExistence type="predicted"/>
<keyword evidence="2" id="KW-0812">Transmembrane</keyword>
<keyword evidence="3" id="KW-1185">Reference proteome</keyword>
<accession>A0A1I8F5S1</accession>
<keyword evidence="2" id="KW-1133">Transmembrane helix</keyword>
<sequence length="220" mass="23683">MQARPTATRHFGYAQQWALQSPASGAAFSVKSLLALESPAAEQRKEAAMTAAGPPEPRLETAASQWCRGPSSPPPPSLSPEIPAAAPVGAEFDRATESEVANPLSGFEALLEEDLPVRTRKSKALICFPNQQTMAFAVRSLLLLLLLLTSLVAAQRRLSEDEMKSVINLQEYRDYSPPSHECQYLVKPSDAYSGRGGGSTDKFFLECCAAGRQFPICGGL</sequence>
<evidence type="ECO:0000256" key="1">
    <source>
        <dbReference type="SAM" id="MobiDB-lite"/>
    </source>
</evidence>
<organism evidence="3 4">
    <name type="scientific">Macrostomum lignano</name>
    <dbReference type="NCBI Taxonomy" id="282301"/>
    <lineage>
        <taxon>Eukaryota</taxon>
        <taxon>Metazoa</taxon>
        <taxon>Spiralia</taxon>
        <taxon>Lophotrochozoa</taxon>
        <taxon>Platyhelminthes</taxon>
        <taxon>Rhabditophora</taxon>
        <taxon>Macrostomorpha</taxon>
        <taxon>Macrostomida</taxon>
        <taxon>Macrostomidae</taxon>
        <taxon>Macrostomum</taxon>
    </lineage>
</organism>
<evidence type="ECO:0000313" key="4">
    <source>
        <dbReference type="WBParaSite" id="maker-unitig_20928-snap-gene-0.2-mRNA-1"/>
    </source>
</evidence>
<dbReference type="AlphaFoldDB" id="A0A1I8F5S1"/>
<dbReference type="WBParaSite" id="maker-unitig_20928-snap-gene-0.2-mRNA-1">
    <property type="protein sequence ID" value="maker-unitig_20928-snap-gene-0.2-mRNA-1"/>
    <property type="gene ID" value="maker-unitig_20928-snap-gene-0.2"/>
</dbReference>
<name>A0A1I8F5S1_9PLAT</name>
<reference evidence="4" key="1">
    <citation type="submission" date="2016-11" db="UniProtKB">
        <authorList>
            <consortium name="WormBaseParasite"/>
        </authorList>
    </citation>
    <scope>IDENTIFICATION</scope>
</reference>
<evidence type="ECO:0000313" key="3">
    <source>
        <dbReference type="Proteomes" id="UP000095280"/>
    </source>
</evidence>
<dbReference type="Proteomes" id="UP000095280">
    <property type="component" value="Unplaced"/>
</dbReference>
<protein>
    <submittedName>
        <fullName evidence="4">BPTI/Kunitz inhibitor domain-containing protein</fullName>
    </submittedName>
</protein>
<feature type="region of interest" description="Disordered" evidence="1">
    <location>
        <begin position="41"/>
        <end position="84"/>
    </location>
</feature>
<keyword evidence="2" id="KW-0472">Membrane</keyword>
<feature type="transmembrane region" description="Helical" evidence="2">
    <location>
        <begin position="134"/>
        <end position="154"/>
    </location>
</feature>
<evidence type="ECO:0000256" key="2">
    <source>
        <dbReference type="SAM" id="Phobius"/>
    </source>
</evidence>